<dbReference type="PROSITE" id="PS50901">
    <property type="entry name" value="FTSK"/>
    <property type="match status" value="1"/>
</dbReference>
<dbReference type="InterPro" id="IPR027417">
    <property type="entry name" value="P-loop_NTPase"/>
</dbReference>
<organism evidence="5 6">
    <name type="scientific">Geomonas paludis</name>
    <dbReference type="NCBI Taxonomy" id="2740185"/>
    <lineage>
        <taxon>Bacteria</taxon>
        <taxon>Pseudomonadati</taxon>
        <taxon>Thermodesulfobacteriota</taxon>
        <taxon>Desulfuromonadia</taxon>
        <taxon>Geobacterales</taxon>
        <taxon>Geobacteraceae</taxon>
        <taxon>Geomonas</taxon>
    </lineage>
</organism>
<evidence type="ECO:0000256" key="2">
    <source>
        <dbReference type="ARBA" id="ARBA00022840"/>
    </source>
</evidence>
<feature type="binding site" evidence="3">
    <location>
        <begin position="394"/>
        <end position="401"/>
    </location>
    <ligand>
        <name>ATP</name>
        <dbReference type="ChEBI" id="CHEBI:30616"/>
    </ligand>
</feature>
<evidence type="ECO:0000256" key="1">
    <source>
        <dbReference type="ARBA" id="ARBA00022741"/>
    </source>
</evidence>
<reference evidence="5" key="1">
    <citation type="submission" date="2022-04" db="EMBL/GenBank/DDBJ databases">
        <authorList>
            <person name="Liu G."/>
        </authorList>
    </citation>
    <scope>NUCLEOTIDE SEQUENCE</scope>
    <source>
        <strain evidence="5">RG22</strain>
    </source>
</reference>
<dbReference type="PANTHER" id="PTHR22683:SF41">
    <property type="entry name" value="DNA TRANSLOCASE FTSK"/>
    <property type="match status" value="1"/>
</dbReference>
<keyword evidence="2 3" id="KW-0067">ATP-binding</keyword>
<dbReference type="SUPFAM" id="SSF52540">
    <property type="entry name" value="P-loop containing nucleoside triphosphate hydrolases"/>
    <property type="match status" value="1"/>
</dbReference>
<evidence type="ECO:0000259" key="4">
    <source>
        <dbReference type="PROSITE" id="PS50901"/>
    </source>
</evidence>
<protein>
    <submittedName>
        <fullName evidence="5">FtsK/SpoIIIE domain-containing protein</fullName>
    </submittedName>
</protein>
<gene>
    <name evidence="5" type="ORF">M1B72_07290</name>
</gene>
<dbReference type="RefSeq" id="WP_248647089.1">
    <property type="nucleotide sequence ID" value="NZ_CP096574.1"/>
</dbReference>
<keyword evidence="6" id="KW-1185">Reference proteome</keyword>
<sequence length="890" mass="99011">MAGRILEAVAALNQAIIKKNDSVSIIDHDYPGERLRTEDYDRRKRRMSAVNAEFDKAWISALKGLDELCKAVRQRQPHLSQLTGENINMDGRFPTALAFGRLRLTYLNWSGFVPRLLPFPVKRSLWLPNDGASHRMLHQLLLRLIHVLPVGKLEITVADPLRLGKSLAPFRSLLDTQKLFPDRRALTRADEIEAALAQLTDYVENLLQNRFRDETTSWAAYNSNHRDSPLPYKVLLLFGVPEQLTDKSVWYLGRLLEHGPLCGVLPVLTIDRSRLEDRKFAGLHAVMEQHSRQMDAMVPADFMAQRIPEIAVGEQEESWPEPQALAAFFTSLSDRYQRDATFQKSLTDLWGEADYFAKDATHGLVAPIGWTAEGDPVPFSLGCVTSEHHALLAGRSGSGKSNLLHVLIHSLCHVYSPAELNIYLLDYKQGTEFHVYAKPPLPQARLVATESDPEYGVTVLAHLTEELERRSCDFKNQSVRDFYEYRETASAGLPRILLIIDEFQVLFSESRQLAECAEKMLTQLLRQGRAFGIHVLLATQTLKGIQSLSMGQLISQIGCRIALACSEEDSAMILGSNNWEAAKLKSPPQGIVNDANGAKSANQTFLIPFADRDLTARHITGMAQAAHRHGHIGATRVFNGARLPALPDAAWFASRREEGVRLLLGESLSYSSDLISVPLVQRPSTNVLVSGYSDVIHDGLLAAILQSLESSAAIDEVIYLNSRGVVPREGSGRRDRICKTRFRSCDTLADLDLAELADELKTVRRVLIVDGLDSAKELHAGLAGFKPLKKDEPPAPQESFKKILEDGPAAGTFVIAFADNWKRCNSACKDHLAFFELRVGFCMNEDDAGSFVSGAIGKLKGLEPDNRAVFADRLKNKVVWFRPFVSGETI</sequence>
<dbReference type="Pfam" id="PF01580">
    <property type="entry name" value="FtsK_SpoIIIE"/>
    <property type="match status" value="1"/>
</dbReference>
<feature type="domain" description="FtsK" evidence="4">
    <location>
        <begin position="374"/>
        <end position="572"/>
    </location>
</feature>
<dbReference type="Proteomes" id="UP000831485">
    <property type="component" value="Chromosome"/>
</dbReference>
<dbReference type="InterPro" id="IPR050206">
    <property type="entry name" value="FtsK/SpoIIIE/SftA"/>
</dbReference>
<evidence type="ECO:0000256" key="3">
    <source>
        <dbReference type="PROSITE-ProRule" id="PRU00289"/>
    </source>
</evidence>
<accession>A0ABY4LJ05</accession>
<evidence type="ECO:0000313" key="6">
    <source>
        <dbReference type="Proteomes" id="UP000831485"/>
    </source>
</evidence>
<dbReference type="EMBL" id="CP096574">
    <property type="protein sequence ID" value="UPU37500.1"/>
    <property type="molecule type" value="Genomic_DNA"/>
</dbReference>
<dbReference type="PANTHER" id="PTHR22683">
    <property type="entry name" value="SPORULATION PROTEIN RELATED"/>
    <property type="match status" value="1"/>
</dbReference>
<keyword evidence="1 3" id="KW-0547">Nucleotide-binding</keyword>
<dbReference type="Gene3D" id="3.40.50.300">
    <property type="entry name" value="P-loop containing nucleotide triphosphate hydrolases"/>
    <property type="match status" value="1"/>
</dbReference>
<evidence type="ECO:0000313" key="5">
    <source>
        <dbReference type="EMBL" id="UPU37500.1"/>
    </source>
</evidence>
<dbReference type="InterPro" id="IPR002543">
    <property type="entry name" value="FtsK_dom"/>
</dbReference>
<proteinExistence type="predicted"/>
<name>A0ABY4LJ05_9BACT</name>